<sequence length="165" mass="18797">MRSNLPSNKFQPLAFTISLLITLTIGVVASIFTRPEIKTWYITLNKPSFTPPNWLFPVAWTTLYILIAVSAYLIWKLRDGSSTYKTAAIIYVIQLALNFSWSIVFFGMHQIMGGLFIIVALLVTIILNISWFNRFSKTAAWLLVPYLLWVSYATLLNISISVLNK</sequence>
<evidence type="ECO:0000256" key="4">
    <source>
        <dbReference type="ARBA" id="ARBA00022989"/>
    </source>
</evidence>
<dbReference type="Pfam" id="PF03073">
    <property type="entry name" value="TspO_MBR"/>
    <property type="match status" value="1"/>
</dbReference>
<dbReference type="PANTHER" id="PTHR10057">
    <property type="entry name" value="PERIPHERAL-TYPE BENZODIAZEPINE RECEPTOR"/>
    <property type="match status" value="1"/>
</dbReference>
<evidence type="ECO:0000256" key="3">
    <source>
        <dbReference type="ARBA" id="ARBA00022692"/>
    </source>
</evidence>
<keyword evidence="5 6" id="KW-0472">Membrane</keyword>
<name>A0ABR7XCZ7_9SPHI</name>
<keyword evidence="3 6" id="KW-0812">Transmembrane</keyword>
<feature type="transmembrane region" description="Helical" evidence="6">
    <location>
        <begin position="114"/>
        <end position="132"/>
    </location>
</feature>
<evidence type="ECO:0000256" key="1">
    <source>
        <dbReference type="ARBA" id="ARBA00004141"/>
    </source>
</evidence>
<dbReference type="EMBL" id="JACWMW010000008">
    <property type="protein sequence ID" value="MBD1387722.1"/>
    <property type="molecule type" value="Genomic_DNA"/>
</dbReference>
<feature type="transmembrane region" description="Helical" evidence="6">
    <location>
        <begin position="12"/>
        <end position="34"/>
    </location>
</feature>
<evidence type="ECO:0000256" key="5">
    <source>
        <dbReference type="ARBA" id="ARBA00023136"/>
    </source>
</evidence>
<comment type="caution">
    <text evidence="7">The sequence shown here is derived from an EMBL/GenBank/DDBJ whole genome shotgun (WGS) entry which is preliminary data.</text>
</comment>
<feature type="transmembrane region" description="Helical" evidence="6">
    <location>
        <begin position="54"/>
        <end position="75"/>
    </location>
</feature>
<dbReference type="InterPro" id="IPR038330">
    <property type="entry name" value="TspO/MBR-related_sf"/>
</dbReference>
<evidence type="ECO:0000313" key="7">
    <source>
        <dbReference type="EMBL" id="MBD1387722.1"/>
    </source>
</evidence>
<evidence type="ECO:0000256" key="6">
    <source>
        <dbReference type="SAM" id="Phobius"/>
    </source>
</evidence>
<dbReference type="PIRSF" id="PIRSF005859">
    <property type="entry name" value="PBR"/>
    <property type="match status" value="1"/>
</dbReference>
<dbReference type="Proteomes" id="UP000618754">
    <property type="component" value="Unassembled WGS sequence"/>
</dbReference>
<reference evidence="7 8" key="1">
    <citation type="submission" date="2020-09" db="EMBL/GenBank/DDBJ databases">
        <title>Novel species of Mucilaginibacter isolated from a glacier on the Tibetan Plateau.</title>
        <authorList>
            <person name="Liu Q."/>
            <person name="Xin Y.-H."/>
        </authorList>
    </citation>
    <scope>NUCLEOTIDE SEQUENCE [LARGE SCALE GENOMIC DNA]</scope>
    <source>
        <strain evidence="7 8">CGMCC 1.13878</strain>
    </source>
</reference>
<dbReference type="RefSeq" id="WP_191177566.1">
    <property type="nucleotide sequence ID" value="NZ_JACWMW010000008.1"/>
</dbReference>
<dbReference type="PANTHER" id="PTHR10057:SF0">
    <property type="entry name" value="TRANSLOCATOR PROTEIN"/>
    <property type="match status" value="1"/>
</dbReference>
<gene>
    <name evidence="7" type="ORF">IDJ75_20735</name>
</gene>
<feature type="transmembrane region" description="Helical" evidence="6">
    <location>
        <begin position="139"/>
        <end position="163"/>
    </location>
</feature>
<proteinExistence type="inferred from homology"/>
<organism evidence="7 8">
    <name type="scientific">Mucilaginibacter rigui</name>
    <dbReference type="NCBI Taxonomy" id="534635"/>
    <lineage>
        <taxon>Bacteria</taxon>
        <taxon>Pseudomonadati</taxon>
        <taxon>Bacteroidota</taxon>
        <taxon>Sphingobacteriia</taxon>
        <taxon>Sphingobacteriales</taxon>
        <taxon>Sphingobacteriaceae</taxon>
        <taxon>Mucilaginibacter</taxon>
    </lineage>
</organism>
<accession>A0ABR7XCZ7</accession>
<keyword evidence="8" id="KW-1185">Reference proteome</keyword>
<evidence type="ECO:0000313" key="8">
    <source>
        <dbReference type="Proteomes" id="UP000618754"/>
    </source>
</evidence>
<comment type="similarity">
    <text evidence="2">Belongs to the TspO/BZRP family.</text>
</comment>
<feature type="transmembrane region" description="Helical" evidence="6">
    <location>
        <begin position="87"/>
        <end position="108"/>
    </location>
</feature>
<evidence type="ECO:0000256" key="2">
    <source>
        <dbReference type="ARBA" id="ARBA00007524"/>
    </source>
</evidence>
<dbReference type="Gene3D" id="1.20.1260.100">
    <property type="entry name" value="TspO/MBR protein"/>
    <property type="match status" value="1"/>
</dbReference>
<keyword evidence="4 6" id="KW-1133">Transmembrane helix</keyword>
<dbReference type="CDD" id="cd15904">
    <property type="entry name" value="TSPO_MBR"/>
    <property type="match status" value="1"/>
</dbReference>
<protein>
    <submittedName>
        <fullName evidence="7">Tryptophan-rich sensory protein</fullName>
    </submittedName>
</protein>
<comment type="subcellular location">
    <subcellularLocation>
        <location evidence="1">Membrane</location>
        <topology evidence="1">Multi-pass membrane protein</topology>
    </subcellularLocation>
</comment>
<dbReference type="InterPro" id="IPR004307">
    <property type="entry name" value="TspO_MBR"/>
</dbReference>